<reference evidence="2" key="1">
    <citation type="journal article" date="2015" name="Nature">
        <title>Complex archaea that bridge the gap between prokaryotes and eukaryotes.</title>
        <authorList>
            <person name="Spang A."/>
            <person name="Saw J.H."/>
            <person name="Jorgensen S.L."/>
            <person name="Zaremba-Niedzwiedzka K."/>
            <person name="Martijn J."/>
            <person name="Lind A.E."/>
            <person name="van Eijk R."/>
            <person name="Schleper C."/>
            <person name="Guy L."/>
            <person name="Ettema T.J."/>
        </authorList>
    </citation>
    <scope>NUCLEOTIDE SEQUENCE</scope>
</reference>
<feature type="non-terminal residue" evidence="2">
    <location>
        <position position="1"/>
    </location>
</feature>
<dbReference type="InterPro" id="IPR038726">
    <property type="entry name" value="PDDEXK_AddAB-type"/>
</dbReference>
<evidence type="ECO:0000259" key="1">
    <source>
        <dbReference type="Pfam" id="PF12705"/>
    </source>
</evidence>
<dbReference type="InterPro" id="IPR011604">
    <property type="entry name" value="PDDEXK-like_dom_sf"/>
</dbReference>
<protein>
    <recommendedName>
        <fullName evidence="1">PD-(D/E)XK endonuclease-like domain-containing protein</fullName>
    </recommendedName>
</protein>
<accession>A0A0F9DT68</accession>
<dbReference type="Pfam" id="PF12705">
    <property type="entry name" value="PDDEXK_1"/>
    <property type="match status" value="1"/>
</dbReference>
<dbReference type="EMBL" id="LAZR01040197">
    <property type="protein sequence ID" value="KKL15093.1"/>
    <property type="molecule type" value="Genomic_DNA"/>
</dbReference>
<dbReference type="AlphaFoldDB" id="A0A0F9DT68"/>
<name>A0A0F9DT68_9ZZZZ</name>
<organism evidence="2">
    <name type="scientific">marine sediment metagenome</name>
    <dbReference type="NCBI Taxonomy" id="412755"/>
    <lineage>
        <taxon>unclassified sequences</taxon>
        <taxon>metagenomes</taxon>
        <taxon>ecological metagenomes</taxon>
    </lineage>
</organism>
<feature type="domain" description="PD-(D/E)XK endonuclease-like" evidence="1">
    <location>
        <begin position="52"/>
        <end position="128"/>
    </location>
</feature>
<comment type="caution">
    <text evidence="2">The sequence shown here is derived from an EMBL/GenBank/DDBJ whole genome shotgun (WGS) entry which is preliminary data.</text>
</comment>
<evidence type="ECO:0000313" key="2">
    <source>
        <dbReference type="EMBL" id="KKL15093.1"/>
    </source>
</evidence>
<dbReference type="Gene3D" id="3.90.320.10">
    <property type="match status" value="1"/>
</dbReference>
<proteinExistence type="predicted"/>
<gene>
    <name evidence="2" type="ORF">LCGC14_2509030</name>
</gene>
<sequence length="178" mass="20372">VSVTTILEEAGMYVKPPVTAETLHWAQDKGTKIHDACHFLDDGDLDWDSLDPMISGYVLAYQEFKKDTGFKPTLYEHKVHDTVFGIAGRMDRFGFIQDRGVLVDIKTGPVPKSTGLQLVAYGYMYDPTKIFYRMAVQLKINGTFKVTDYPISDYQRDLDTFLSAVRIVNWKRRNHNGR</sequence>